<reference evidence="1 2" key="1">
    <citation type="submission" date="2014-10" db="EMBL/GenBank/DDBJ databases">
        <title>Genome sequence of Clostridium aceticum DSM 1496.</title>
        <authorList>
            <person name="Poehlein A."/>
            <person name="Schiel-Bengelsdorf B."/>
            <person name="Gottschalk G."/>
            <person name="Duerre P."/>
            <person name="Daniel R."/>
        </authorList>
    </citation>
    <scope>NUCLEOTIDE SEQUENCE [LARGE SCALE GENOMIC DNA]</scope>
    <source>
        <strain evidence="1 2">DSM 1496</strain>
    </source>
</reference>
<dbReference type="PATRIC" id="fig|84022.6.peg.1064"/>
<accession>A0A0G3W9M6</accession>
<gene>
    <name evidence="1" type="ORF">CACET_c10470</name>
</gene>
<organism evidence="1 2">
    <name type="scientific">Clostridium aceticum</name>
    <dbReference type="NCBI Taxonomy" id="84022"/>
    <lineage>
        <taxon>Bacteria</taxon>
        <taxon>Bacillati</taxon>
        <taxon>Bacillota</taxon>
        <taxon>Clostridia</taxon>
        <taxon>Eubacteriales</taxon>
        <taxon>Clostridiaceae</taxon>
        <taxon>Clostridium</taxon>
    </lineage>
</organism>
<sequence>MKKFPEENCFFLEKLLRYYLKNGRQCSDEMTLKELLDSYGKSMKTSKSKSRNAQ</sequence>
<dbReference type="Proteomes" id="UP000035704">
    <property type="component" value="Chromosome"/>
</dbReference>
<dbReference type="KEGG" id="cace:CACET_c10470"/>
<dbReference type="RefSeq" id="WP_158385973.1">
    <property type="nucleotide sequence ID" value="NZ_CP009687.1"/>
</dbReference>
<keyword evidence="2" id="KW-1185">Reference proteome</keyword>
<dbReference type="AlphaFoldDB" id="A0A0G3W9M6"/>
<evidence type="ECO:0000313" key="2">
    <source>
        <dbReference type="Proteomes" id="UP000035704"/>
    </source>
</evidence>
<dbReference type="EMBL" id="CP009687">
    <property type="protein sequence ID" value="AKL94550.1"/>
    <property type="molecule type" value="Genomic_DNA"/>
</dbReference>
<name>A0A0G3W9M6_9CLOT</name>
<protein>
    <submittedName>
        <fullName evidence="1">Uncharacterized protein</fullName>
    </submittedName>
</protein>
<proteinExistence type="predicted"/>
<evidence type="ECO:0000313" key="1">
    <source>
        <dbReference type="EMBL" id="AKL94550.1"/>
    </source>
</evidence>